<protein>
    <submittedName>
        <fullName evidence="2">Uncharacterized protein</fullName>
    </submittedName>
</protein>
<sequence length="261" mass="28030">MDVAQETHCYSRSCHRLLSNPSAIPRHQLADATATPTARPHSRAPLTFSRATVSRVASQATKLVRSERKRPPAVRGDDDDEQRPGGRRGHRGAVPVHGVAVAGAGAPGAHLQVPGVRQAHPFLPHAAAPPHPRLRPRHVAVPRLPAATLTGLGLLRDGLHPEGRRGPGARAVPAHGRQEVALLQGGVPGLQVLREAHAPGQEPFKKACGNVLGHAGPGAGPRRRHNRHRHLIPGAVLPPPGPRRHAVSVPRAVWRRRRRRR</sequence>
<feature type="region of interest" description="Disordered" evidence="1">
    <location>
        <begin position="233"/>
        <end position="261"/>
    </location>
</feature>
<proteinExistence type="evidence at transcript level"/>
<accession>C0PFS5</accession>
<feature type="region of interest" description="Disordered" evidence="1">
    <location>
        <begin position="59"/>
        <end position="93"/>
    </location>
</feature>
<organism evidence="2">
    <name type="scientific">Zea mays</name>
    <name type="common">Maize</name>
    <dbReference type="NCBI Taxonomy" id="4577"/>
    <lineage>
        <taxon>Eukaryota</taxon>
        <taxon>Viridiplantae</taxon>
        <taxon>Streptophyta</taxon>
        <taxon>Embryophyta</taxon>
        <taxon>Tracheophyta</taxon>
        <taxon>Spermatophyta</taxon>
        <taxon>Magnoliopsida</taxon>
        <taxon>Liliopsida</taxon>
        <taxon>Poales</taxon>
        <taxon>Poaceae</taxon>
        <taxon>PACMAD clade</taxon>
        <taxon>Panicoideae</taxon>
        <taxon>Andropogonodae</taxon>
        <taxon>Andropogoneae</taxon>
        <taxon>Tripsacinae</taxon>
        <taxon>Zea</taxon>
    </lineage>
</organism>
<reference evidence="2" key="1">
    <citation type="journal article" date="2009" name="PLoS Genet.">
        <title>Sequencing, mapping, and analysis of 27,455 maize full-length cDNAs.</title>
        <authorList>
            <person name="Soderlund C."/>
            <person name="Descour A."/>
            <person name="Kudrna D."/>
            <person name="Bomhoff M."/>
            <person name="Boyd L."/>
            <person name="Currie J."/>
            <person name="Angelova A."/>
            <person name="Collura K."/>
            <person name="Wissotski M."/>
            <person name="Ashley E."/>
            <person name="Morrow D."/>
            <person name="Fernandes J."/>
            <person name="Walbot V."/>
            <person name="Yu Y."/>
        </authorList>
    </citation>
    <scope>NUCLEOTIDE SEQUENCE</scope>
    <source>
        <strain evidence="2">B73</strain>
    </source>
</reference>
<name>C0PFS5_MAIZE</name>
<dbReference type="EMBL" id="BT067144">
    <property type="protein sequence ID" value="ACN34041.1"/>
    <property type="molecule type" value="mRNA"/>
</dbReference>
<evidence type="ECO:0000256" key="1">
    <source>
        <dbReference type="SAM" id="MobiDB-lite"/>
    </source>
</evidence>
<evidence type="ECO:0000313" key="2">
    <source>
        <dbReference type="EMBL" id="ACN34041.1"/>
    </source>
</evidence>
<dbReference type="AlphaFoldDB" id="C0PFS5"/>